<keyword evidence="4 5" id="KW-0648">Protein biosynthesis</keyword>
<dbReference type="NCBIfam" id="TIGR00019">
    <property type="entry name" value="prfA"/>
    <property type="match status" value="1"/>
</dbReference>
<comment type="function">
    <text evidence="1 5">Peptide chain release factor 1 directs the termination of translation in response to the peptide chain termination codons UAG and UAA.</text>
</comment>
<dbReference type="GO" id="GO:0016149">
    <property type="term" value="F:translation release factor activity, codon specific"/>
    <property type="evidence" value="ECO:0007669"/>
    <property type="project" value="UniProtKB-UniRule"/>
</dbReference>
<gene>
    <name evidence="5 10" type="primary">prfA</name>
    <name evidence="10" type="ORF">LNTAR_13787</name>
</gene>
<feature type="region of interest" description="Disordered" evidence="8">
    <location>
        <begin position="287"/>
        <end position="309"/>
    </location>
</feature>
<evidence type="ECO:0000256" key="2">
    <source>
        <dbReference type="ARBA" id="ARBA00010835"/>
    </source>
</evidence>
<comment type="subcellular location">
    <subcellularLocation>
        <location evidence="5">Cytoplasm</location>
    </subcellularLocation>
</comment>
<dbReference type="Gene3D" id="3.30.70.1660">
    <property type="match status" value="1"/>
</dbReference>
<dbReference type="SUPFAM" id="SSF75620">
    <property type="entry name" value="Release factor"/>
    <property type="match status" value="1"/>
</dbReference>
<dbReference type="InterPro" id="IPR045853">
    <property type="entry name" value="Pep_chain_release_fac_I_sf"/>
</dbReference>
<dbReference type="Pfam" id="PF00472">
    <property type="entry name" value="RF-1"/>
    <property type="match status" value="1"/>
</dbReference>
<dbReference type="InterPro" id="IPR050057">
    <property type="entry name" value="Prokaryotic/Mito_RF"/>
</dbReference>
<dbReference type="InterPro" id="IPR000352">
    <property type="entry name" value="Pep_chain_release_fac_I"/>
</dbReference>
<evidence type="ECO:0000259" key="9">
    <source>
        <dbReference type="PROSITE" id="PS00745"/>
    </source>
</evidence>
<evidence type="ECO:0000256" key="3">
    <source>
        <dbReference type="ARBA" id="ARBA00022481"/>
    </source>
</evidence>
<dbReference type="FunFam" id="3.30.70.1660:FF:000002">
    <property type="entry name" value="Peptide chain release factor 1"/>
    <property type="match status" value="1"/>
</dbReference>
<dbReference type="PANTHER" id="PTHR43804">
    <property type="entry name" value="LD18447P"/>
    <property type="match status" value="1"/>
</dbReference>
<evidence type="ECO:0000256" key="8">
    <source>
        <dbReference type="SAM" id="MobiDB-lite"/>
    </source>
</evidence>
<feature type="modified residue" description="N5-methylglutamine" evidence="5">
    <location>
        <position position="236"/>
    </location>
</feature>
<keyword evidence="11" id="KW-1185">Reference proteome</keyword>
<keyword evidence="5" id="KW-0963">Cytoplasm</keyword>
<dbReference type="EMBL" id="ABCK01000003">
    <property type="protein sequence ID" value="EDM28892.1"/>
    <property type="molecule type" value="Genomic_DNA"/>
</dbReference>
<dbReference type="eggNOG" id="COG0216">
    <property type="taxonomic scope" value="Bacteria"/>
</dbReference>
<dbReference type="NCBIfam" id="NF001859">
    <property type="entry name" value="PRK00591.1"/>
    <property type="match status" value="1"/>
</dbReference>
<keyword evidence="3 5" id="KW-0488">Methylation</keyword>
<dbReference type="FunFam" id="3.30.160.20:FF:000004">
    <property type="entry name" value="Peptide chain release factor 1"/>
    <property type="match status" value="1"/>
</dbReference>
<dbReference type="HAMAP" id="MF_00093">
    <property type="entry name" value="Rel_fac_1"/>
    <property type="match status" value="1"/>
</dbReference>
<dbReference type="Gene3D" id="3.30.160.20">
    <property type="match status" value="1"/>
</dbReference>
<keyword evidence="7" id="KW-0175">Coiled coil</keyword>
<dbReference type="PROSITE" id="PS00745">
    <property type="entry name" value="RF_PROK_I"/>
    <property type="match status" value="1"/>
</dbReference>
<evidence type="ECO:0000313" key="10">
    <source>
        <dbReference type="EMBL" id="EDM28892.1"/>
    </source>
</evidence>
<dbReference type="GO" id="GO:0005737">
    <property type="term" value="C:cytoplasm"/>
    <property type="evidence" value="ECO:0007669"/>
    <property type="project" value="UniProtKB-SubCell"/>
</dbReference>
<dbReference type="Proteomes" id="UP000004947">
    <property type="component" value="Unassembled WGS sequence"/>
</dbReference>
<comment type="PTM">
    <text evidence="5">Methylated by PrmC. Methylation increases the termination efficiency of RF1.</text>
</comment>
<name>A6DH09_9BACT</name>
<dbReference type="OrthoDB" id="9806673at2"/>
<evidence type="ECO:0000256" key="5">
    <source>
        <dbReference type="HAMAP-Rule" id="MF_00093"/>
    </source>
</evidence>
<evidence type="ECO:0000256" key="7">
    <source>
        <dbReference type="SAM" id="Coils"/>
    </source>
</evidence>
<dbReference type="InterPro" id="IPR004373">
    <property type="entry name" value="RF-1"/>
</dbReference>
<organism evidence="10 11">
    <name type="scientific">Lentisphaera araneosa HTCC2155</name>
    <dbReference type="NCBI Taxonomy" id="313628"/>
    <lineage>
        <taxon>Bacteria</taxon>
        <taxon>Pseudomonadati</taxon>
        <taxon>Lentisphaerota</taxon>
        <taxon>Lentisphaeria</taxon>
        <taxon>Lentisphaerales</taxon>
        <taxon>Lentisphaeraceae</taxon>
        <taxon>Lentisphaera</taxon>
    </lineage>
</organism>
<feature type="domain" description="Prokaryotic-type class I peptide chain release factors" evidence="9">
    <location>
        <begin position="229"/>
        <end position="245"/>
    </location>
</feature>
<sequence length="358" mass="40931">MIDISERVERLRMRFKQVESELSDPSVFDDKDRYQDLSKEHQRLSSLVQTYDRQEEVKAELADNKEMLSGESDEELKEMIKLDMAGLEEELPLLEKKLMMLIVPPDPNDSRNCIVEIRPAAGGDEAALFAEDLMKMYQIYSSNKSWKVEVMEYTPSDLGGLKATVFSVKGEDVFRELNFESGVHRVQRIPKTETQGRVHTSTVTVAVLPEAEEVDLHIDPKELKFDTYRSSGAGGQCVNTTDSAVRVTHIPTGLACYSQQERSQHQNKEIAMQLLRSKLLDEKIRQEKQKMSDERRGQIGTGDRSERIRTYNYPQSRITDHRFGVTVHNLPDVMAGKFADVMDKILAIDAEQRLAEEM</sequence>
<dbReference type="Gene3D" id="6.10.140.1950">
    <property type="match status" value="1"/>
</dbReference>
<evidence type="ECO:0000256" key="6">
    <source>
        <dbReference type="NCBIfam" id="TIGR00019"/>
    </source>
</evidence>
<dbReference type="Pfam" id="PF03462">
    <property type="entry name" value="PCRF"/>
    <property type="match status" value="1"/>
</dbReference>
<dbReference type="SMART" id="SM00937">
    <property type="entry name" value="PCRF"/>
    <property type="match status" value="1"/>
</dbReference>
<accession>A6DH09</accession>
<feature type="coiled-coil region" evidence="7">
    <location>
        <begin position="1"/>
        <end position="97"/>
    </location>
</feature>
<proteinExistence type="inferred from homology"/>
<comment type="similarity">
    <text evidence="2 5">Belongs to the prokaryotic/mitochondrial release factor family.</text>
</comment>
<dbReference type="STRING" id="313628.LNTAR_13787"/>
<protein>
    <recommendedName>
        <fullName evidence="5 6">Peptide chain release factor 1</fullName>
        <shortName evidence="5">RF-1</shortName>
    </recommendedName>
</protein>
<dbReference type="InterPro" id="IPR005139">
    <property type="entry name" value="PCRF"/>
</dbReference>
<evidence type="ECO:0000256" key="1">
    <source>
        <dbReference type="ARBA" id="ARBA00002986"/>
    </source>
</evidence>
<evidence type="ECO:0000256" key="4">
    <source>
        <dbReference type="ARBA" id="ARBA00022917"/>
    </source>
</evidence>
<dbReference type="PANTHER" id="PTHR43804:SF7">
    <property type="entry name" value="LD18447P"/>
    <property type="match status" value="1"/>
</dbReference>
<reference evidence="10 11" key="1">
    <citation type="journal article" date="2010" name="J. Bacteriol.">
        <title>Genome sequence of Lentisphaera araneosa HTCC2155T, the type species of the order Lentisphaerales in the phylum Lentisphaerae.</title>
        <authorList>
            <person name="Thrash J.C."/>
            <person name="Cho J.C."/>
            <person name="Vergin K.L."/>
            <person name="Morris R.M."/>
            <person name="Giovannoni S.J."/>
        </authorList>
    </citation>
    <scope>NUCLEOTIDE SEQUENCE [LARGE SCALE GENOMIC DNA]</scope>
    <source>
        <strain evidence="10 11">HTCC2155</strain>
    </source>
</reference>
<dbReference type="AlphaFoldDB" id="A6DH09"/>
<comment type="caution">
    <text evidence="10">The sequence shown here is derived from an EMBL/GenBank/DDBJ whole genome shotgun (WGS) entry which is preliminary data.</text>
</comment>
<evidence type="ECO:0000313" key="11">
    <source>
        <dbReference type="Proteomes" id="UP000004947"/>
    </source>
</evidence>